<gene>
    <name evidence="1" type="ORF">ASPWEDRAFT_33504</name>
</gene>
<dbReference type="AlphaFoldDB" id="A0A1L9RZ43"/>
<proteinExistence type="predicted"/>
<evidence type="ECO:0000313" key="2">
    <source>
        <dbReference type="Proteomes" id="UP000184383"/>
    </source>
</evidence>
<dbReference type="RefSeq" id="XP_040693861.1">
    <property type="nucleotide sequence ID" value="XM_040833803.1"/>
</dbReference>
<sequence>MKDGSFPSTVPPQKNLASRLYGKIPKRMENIIFGPAYNVEPEDIELALQHEMDELSMHLDMEPVWFSRPLGLDQGKHYVLVVNNQKYELRNRQHVRYNTDPINFEDCSEEELPVGQSYGHTWRLRNTRTDADTGLFDVLLIGWTNATHEEIDRFCKELIEGWKYRLVLRTKKGGNCQHFIQAIANSIIPTECRALAWSWFQHGSYGPLQKAQYDKMREDILESGKRFIQLRSILAVNPLPLVGAM</sequence>
<dbReference type="OrthoDB" id="3625606at2759"/>
<dbReference type="EMBL" id="KV878209">
    <property type="protein sequence ID" value="OJJ40185.1"/>
    <property type="molecule type" value="Genomic_DNA"/>
</dbReference>
<protein>
    <submittedName>
        <fullName evidence="1">Uncharacterized protein</fullName>
    </submittedName>
</protein>
<dbReference type="GeneID" id="63749651"/>
<organism evidence="1 2">
    <name type="scientific">Aspergillus wentii DTO 134E9</name>
    <dbReference type="NCBI Taxonomy" id="1073089"/>
    <lineage>
        <taxon>Eukaryota</taxon>
        <taxon>Fungi</taxon>
        <taxon>Dikarya</taxon>
        <taxon>Ascomycota</taxon>
        <taxon>Pezizomycotina</taxon>
        <taxon>Eurotiomycetes</taxon>
        <taxon>Eurotiomycetidae</taxon>
        <taxon>Eurotiales</taxon>
        <taxon>Aspergillaceae</taxon>
        <taxon>Aspergillus</taxon>
        <taxon>Aspergillus subgen. Cremei</taxon>
    </lineage>
</organism>
<evidence type="ECO:0000313" key="1">
    <source>
        <dbReference type="EMBL" id="OJJ40185.1"/>
    </source>
</evidence>
<dbReference type="Proteomes" id="UP000184383">
    <property type="component" value="Unassembled WGS sequence"/>
</dbReference>
<dbReference type="VEuPathDB" id="FungiDB:ASPWEDRAFT_33504"/>
<accession>A0A1L9RZ43</accession>
<reference evidence="2" key="1">
    <citation type="journal article" date="2017" name="Genome Biol.">
        <title>Comparative genomics reveals high biological diversity and specific adaptations in the industrially and medically important fungal genus Aspergillus.</title>
        <authorList>
            <person name="de Vries R.P."/>
            <person name="Riley R."/>
            <person name="Wiebenga A."/>
            <person name="Aguilar-Osorio G."/>
            <person name="Amillis S."/>
            <person name="Uchima C.A."/>
            <person name="Anderluh G."/>
            <person name="Asadollahi M."/>
            <person name="Askin M."/>
            <person name="Barry K."/>
            <person name="Battaglia E."/>
            <person name="Bayram O."/>
            <person name="Benocci T."/>
            <person name="Braus-Stromeyer S.A."/>
            <person name="Caldana C."/>
            <person name="Canovas D."/>
            <person name="Cerqueira G.C."/>
            <person name="Chen F."/>
            <person name="Chen W."/>
            <person name="Choi C."/>
            <person name="Clum A."/>
            <person name="Dos Santos R.A."/>
            <person name="Damasio A.R."/>
            <person name="Diallinas G."/>
            <person name="Emri T."/>
            <person name="Fekete E."/>
            <person name="Flipphi M."/>
            <person name="Freyberg S."/>
            <person name="Gallo A."/>
            <person name="Gournas C."/>
            <person name="Habgood R."/>
            <person name="Hainaut M."/>
            <person name="Harispe M.L."/>
            <person name="Henrissat B."/>
            <person name="Hilden K.S."/>
            <person name="Hope R."/>
            <person name="Hossain A."/>
            <person name="Karabika E."/>
            <person name="Karaffa L."/>
            <person name="Karanyi Z."/>
            <person name="Krasevec N."/>
            <person name="Kuo A."/>
            <person name="Kusch H."/>
            <person name="LaButti K."/>
            <person name="Lagendijk E.L."/>
            <person name="Lapidus A."/>
            <person name="Levasseur A."/>
            <person name="Lindquist E."/>
            <person name="Lipzen A."/>
            <person name="Logrieco A.F."/>
            <person name="MacCabe A."/>
            <person name="Maekelae M.R."/>
            <person name="Malavazi I."/>
            <person name="Melin P."/>
            <person name="Meyer V."/>
            <person name="Mielnichuk N."/>
            <person name="Miskei M."/>
            <person name="Molnar A.P."/>
            <person name="Mule G."/>
            <person name="Ngan C.Y."/>
            <person name="Orejas M."/>
            <person name="Orosz E."/>
            <person name="Ouedraogo J.P."/>
            <person name="Overkamp K.M."/>
            <person name="Park H.-S."/>
            <person name="Perrone G."/>
            <person name="Piumi F."/>
            <person name="Punt P.J."/>
            <person name="Ram A.F."/>
            <person name="Ramon A."/>
            <person name="Rauscher S."/>
            <person name="Record E."/>
            <person name="Riano-Pachon D.M."/>
            <person name="Robert V."/>
            <person name="Roehrig J."/>
            <person name="Ruller R."/>
            <person name="Salamov A."/>
            <person name="Salih N.S."/>
            <person name="Samson R.A."/>
            <person name="Sandor E."/>
            <person name="Sanguinetti M."/>
            <person name="Schuetze T."/>
            <person name="Sepcic K."/>
            <person name="Shelest E."/>
            <person name="Sherlock G."/>
            <person name="Sophianopoulou V."/>
            <person name="Squina F.M."/>
            <person name="Sun H."/>
            <person name="Susca A."/>
            <person name="Todd R.B."/>
            <person name="Tsang A."/>
            <person name="Unkles S.E."/>
            <person name="van de Wiele N."/>
            <person name="van Rossen-Uffink D."/>
            <person name="Oliveira J.V."/>
            <person name="Vesth T.C."/>
            <person name="Visser J."/>
            <person name="Yu J.-H."/>
            <person name="Zhou M."/>
            <person name="Andersen M.R."/>
            <person name="Archer D.B."/>
            <person name="Baker S.E."/>
            <person name="Benoit I."/>
            <person name="Brakhage A.A."/>
            <person name="Braus G.H."/>
            <person name="Fischer R."/>
            <person name="Frisvad J.C."/>
            <person name="Goldman G.H."/>
            <person name="Houbraken J."/>
            <person name="Oakley B."/>
            <person name="Pocsi I."/>
            <person name="Scazzocchio C."/>
            <person name="Seiboth B."/>
            <person name="vanKuyk P.A."/>
            <person name="Wortman J."/>
            <person name="Dyer P.S."/>
            <person name="Grigoriev I.V."/>
        </authorList>
    </citation>
    <scope>NUCLEOTIDE SEQUENCE [LARGE SCALE GENOMIC DNA]</scope>
    <source>
        <strain evidence="2">DTO 134E9</strain>
    </source>
</reference>
<name>A0A1L9RZ43_ASPWE</name>
<keyword evidence="2" id="KW-1185">Reference proteome</keyword>